<dbReference type="STRING" id="1150469.RSPPHO_01820"/>
<dbReference type="InterPro" id="IPR013655">
    <property type="entry name" value="PAS_fold_3"/>
</dbReference>
<dbReference type="EMBL" id="HE663493">
    <property type="protein sequence ID" value="CCG08446.1"/>
    <property type="molecule type" value="Genomic_DNA"/>
</dbReference>
<feature type="domain" description="PAS" evidence="1">
    <location>
        <begin position="286"/>
        <end position="356"/>
    </location>
</feature>
<evidence type="ECO:0000259" key="3">
    <source>
        <dbReference type="PROSITE" id="PS50883"/>
    </source>
</evidence>
<dbReference type="Pfam" id="PF00563">
    <property type="entry name" value="EAL"/>
    <property type="match status" value="1"/>
</dbReference>
<dbReference type="CDD" id="cd01949">
    <property type="entry name" value="GGDEF"/>
    <property type="match status" value="1"/>
</dbReference>
<dbReference type="CDD" id="cd00130">
    <property type="entry name" value="PAS"/>
    <property type="match status" value="4"/>
</dbReference>
<name>H6SKD1_PARPM</name>
<dbReference type="PROSITE" id="PS50887">
    <property type="entry name" value="GGDEF"/>
    <property type="match status" value="1"/>
</dbReference>
<dbReference type="SUPFAM" id="SSF55785">
    <property type="entry name" value="PYP-like sensor domain (PAS domain)"/>
    <property type="match status" value="4"/>
</dbReference>
<feature type="domain" description="EAL" evidence="3">
    <location>
        <begin position="719"/>
        <end position="974"/>
    </location>
</feature>
<dbReference type="GO" id="GO:0006355">
    <property type="term" value="P:regulation of DNA-templated transcription"/>
    <property type="evidence" value="ECO:0007669"/>
    <property type="project" value="InterPro"/>
</dbReference>
<dbReference type="InterPro" id="IPR000014">
    <property type="entry name" value="PAS"/>
</dbReference>
<dbReference type="PANTHER" id="PTHR44757">
    <property type="entry name" value="DIGUANYLATE CYCLASE DGCP"/>
    <property type="match status" value="1"/>
</dbReference>
<evidence type="ECO:0000259" key="1">
    <source>
        <dbReference type="PROSITE" id="PS50112"/>
    </source>
</evidence>
<dbReference type="Gene3D" id="3.20.20.450">
    <property type="entry name" value="EAL domain"/>
    <property type="match status" value="1"/>
</dbReference>
<dbReference type="InterPro" id="IPR052155">
    <property type="entry name" value="Biofilm_reg_signaling"/>
</dbReference>
<dbReference type="InterPro" id="IPR001633">
    <property type="entry name" value="EAL_dom"/>
</dbReference>
<feature type="domain" description="GGDEF" evidence="4">
    <location>
        <begin position="577"/>
        <end position="710"/>
    </location>
</feature>
<dbReference type="NCBIfam" id="TIGR00254">
    <property type="entry name" value="GGDEF"/>
    <property type="match status" value="1"/>
</dbReference>
<dbReference type="InterPro" id="IPR035919">
    <property type="entry name" value="EAL_sf"/>
</dbReference>
<evidence type="ECO:0000313" key="5">
    <source>
        <dbReference type="EMBL" id="CCG08446.1"/>
    </source>
</evidence>
<feature type="domain" description="PAC" evidence="2">
    <location>
        <begin position="494"/>
        <end position="545"/>
    </location>
</feature>
<dbReference type="SUPFAM" id="SSF55073">
    <property type="entry name" value="Nucleotide cyclase"/>
    <property type="match status" value="1"/>
</dbReference>
<feature type="domain" description="PAC" evidence="2">
    <location>
        <begin position="364"/>
        <end position="414"/>
    </location>
</feature>
<evidence type="ECO:0000259" key="2">
    <source>
        <dbReference type="PROSITE" id="PS50113"/>
    </source>
</evidence>
<dbReference type="PROSITE" id="PS50113">
    <property type="entry name" value="PAC"/>
    <property type="match status" value="3"/>
</dbReference>
<proteinExistence type="predicted"/>
<dbReference type="Pfam" id="PF08447">
    <property type="entry name" value="PAS_3"/>
    <property type="match status" value="2"/>
</dbReference>
<dbReference type="SMART" id="SM00267">
    <property type="entry name" value="GGDEF"/>
    <property type="match status" value="1"/>
</dbReference>
<feature type="domain" description="PAC" evidence="2">
    <location>
        <begin position="241"/>
        <end position="292"/>
    </location>
</feature>
<dbReference type="InterPro" id="IPR000160">
    <property type="entry name" value="GGDEF_dom"/>
</dbReference>
<dbReference type="InterPro" id="IPR035965">
    <property type="entry name" value="PAS-like_dom_sf"/>
</dbReference>
<gene>
    <name evidence="5" type="ORF">RSPPHO_01820</name>
</gene>
<dbReference type="SMART" id="SM00052">
    <property type="entry name" value="EAL"/>
    <property type="match status" value="1"/>
</dbReference>
<dbReference type="PANTHER" id="PTHR44757:SF2">
    <property type="entry name" value="BIOFILM ARCHITECTURE MAINTENANCE PROTEIN MBAA"/>
    <property type="match status" value="1"/>
</dbReference>
<protein>
    <submittedName>
        <fullName evidence="5">Diguanylate cyclase/phosphodiesterase with PAS/PAC sensor(S)</fullName>
    </submittedName>
</protein>
<dbReference type="InterPro" id="IPR043128">
    <property type="entry name" value="Rev_trsase/Diguanyl_cyclase"/>
</dbReference>
<dbReference type="InterPro" id="IPR029787">
    <property type="entry name" value="Nucleotide_cyclase"/>
</dbReference>
<dbReference type="InterPro" id="IPR001610">
    <property type="entry name" value="PAC"/>
</dbReference>
<dbReference type="KEGG" id="rpm:RSPPHO_01820"/>
<dbReference type="Gene3D" id="3.30.450.20">
    <property type="entry name" value="PAS domain"/>
    <property type="match status" value="4"/>
</dbReference>
<evidence type="ECO:0000259" key="4">
    <source>
        <dbReference type="PROSITE" id="PS50887"/>
    </source>
</evidence>
<feature type="domain" description="PAS" evidence="1">
    <location>
        <begin position="35"/>
        <end position="80"/>
    </location>
</feature>
<dbReference type="SMART" id="SM00086">
    <property type="entry name" value="PAC"/>
    <property type="match status" value="3"/>
</dbReference>
<dbReference type="AlphaFoldDB" id="H6SKD1"/>
<accession>H6SKD1</accession>
<dbReference type="SMART" id="SM00091">
    <property type="entry name" value="PAS"/>
    <property type="match status" value="4"/>
</dbReference>
<dbReference type="Pfam" id="PF00989">
    <property type="entry name" value="PAS"/>
    <property type="match status" value="2"/>
</dbReference>
<dbReference type="InterPro" id="IPR000700">
    <property type="entry name" value="PAS-assoc_C"/>
</dbReference>
<dbReference type="PROSITE" id="PS50112">
    <property type="entry name" value="PAS"/>
    <property type="match status" value="3"/>
</dbReference>
<dbReference type="Proteomes" id="UP000033220">
    <property type="component" value="Chromosome DSM 122"/>
</dbReference>
<feature type="domain" description="PAS" evidence="1">
    <location>
        <begin position="415"/>
        <end position="491"/>
    </location>
</feature>
<organism evidence="5 6">
    <name type="scientific">Pararhodospirillum photometricum DSM 122</name>
    <dbReference type="NCBI Taxonomy" id="1150469"/>
    <lineage>
        <taxon>Bacteria</taxon>
        <taxon>Pseudomonadati</taxon>
        <taxon>Pseudomonadota</taxon>
        <taxon>Alphaproteobacteria</taxon>
        <taxon>Rhodospirillales</taxon>
        <taxon>Rhodospirillaceae</taxon>
        <taxon>Pararhodospirillum</taxon>
    </lineage>
</organism>
<dbReference type="eggNOG" id="COG5001">
    <property type="taxonomic scope" value="Bacteria"/>
</dbReference>
<dbReference type="SUPFAM" id="SSF141868">
    <property type="entry name" value="EAL domain-like"/>
    <property type="match status" value="1"/>
</dbReference>
<dbReference type="PATRIC" id="fig|1150469.3.peg.2046"/>
<dbReference type="CDD" id="cd01948">
    <property type="entry name" value="EAL"/>
    <property type="match status" value="1"/>
</dbReference>
<dbReference type="InterPro" id="IPR013767">
    <property type="entry name" value="PAS_fold"/>
</dbReference>
<keyword evidence="6" id="KW-1185">Reference proteome</keyword>
<dbReference type="NCBIfam" id="TIGR00229">
    <property type="entry name" value="sensory_box"/>
    <property type="match status" value="2"/>
</dbReference>
<dbReference type="FunFam" id="3.20.20.450:FF:000001">
    <property type="entry name" value="Cyclic di-GMP phosphodiesterase yahA"/>
    <property type="match status" value="1"/>
</dbReference>
<dbReference type="PROSITE" id="PS50883">
    <property type="entry name" value="EAL"/>
    <property type="match status" value="1"/>
</dbReference>
<dbReference type="Gene3D" id="3.30.70.270">
    <property type="match status" value="1"/>
</dbReference>
<reference evidence="5 6" key="1">
    <citation type="submission" date="2012-02" db="EMBL/GenBank/DDBJ databases">
        <title>Shotgun genome sequence of Phaeospirillum photometricum DSM 122.</title>
        <authorList>
            <person name="Duquesne K."/>
            <person name="Sturgis J."/>
        </authorList>
    </citation>
    <scope>NUCLEOTIDE SEQUENCE [LARGE SCALE GENOMIC DNA]</scope>
    <source>
        <strain evidence="6">DSM122</strain>
    </source>
</reference>
<sequence>MPRKKPSPRSGAWPILGTREKTRGMSSVRVGLVDGEQVWAAAAEAVPEGLLVLDDTARIVVFNQAAERLFGRPRASVLGQGLATVLGDKTPSLTALVGRDPAQLIPGQPSDKRYFSVHGIDDTLLTLEMTFSVLDLDGRRHVVALAREAPLLPSGPDTWLETEERLGNFASNMPGIVFQRVMRPDGTLYYPFFSTGLVDILGFQPEEMTLARDGCLDAIHWADRETYLETLRRSAATLTQCSEEFRAIARSGEVKWLSGTAQPQVMPNGDVLWDGVLIDITDRKRAELWLEMIMNHAADGIVTISEDGLIESANAAAGSVFGTPAAELIGRSVGILMADTEPAWSESLLQRYVLTGEGSLIGAGPRELRGQRRDGSVFPLEMALSEVLTEGRRIFIAVIRDITQRKETENALIATQERLQNIADNVPGLVFQRLLTPEGELRFLYLSNGAREVLGFEPQELLEDGRLLLDAMAPDDREVFLEALKQSATRLEPMEDDIKVLSRTGEERWLRGWSRPYRLPDGAVVWEGVSLDVTDRKRAEGRLTFLAYYDPLTGLGNRSLFVERFERARLFAQNMGTSVAVLSLGLDRFSIINATIGHTMGDKVLIAVARRLQQGLDAGAIVCRAGGDRFLVLLTGIGALADLHEAVENIQASFETPIEVGGQQFDLTVSIGAAVHPRDGQEAETLIMHADAALHRAKEDGGRGFLLFTEEMGTRAAKLMTMQHKLRRALDRQEFVAFFQAQVDVASGEIIGCEALARWNSPDDGMVSPGVFIPVAEECGLIDAICLHILTDSCRWLAEWSKRGLPEIPVAVNISGRQFHNSRQLLTIVDQTLAETSVRPSLLELELTESSAMNDPENAINVVRMFRDRGVSCSIDDFGTGYSSLSVLKRFPIRKLKIDRSFIMDVTKDPNDAAIVQAIVALAHALKLKVVAEGVETLEQLAFLRSIKCDAIQGYLFSRPLPGEAMADLLARGKPHPQPVVS</sequence>
<evidence type="ECO:0000313" key="6">
    <source>
        <dbReference type="Proteomes" id="UP000033220"/>
    </source>
</evidence>
<dbReference type="HOGENOM" id="CLU_000445_41_0_5"/>
<dbReference type="Pfam" id="PF00990">
    <property type="entry name" value="GGDEF"/>
    <property type="match status" value="1"/>
</dbReference>